<proteinExistence type="predicted"/>
<protein>
    <submittedName>
        <fullName evidence="1">Proteasome subunit beta type-6</fullName>
        <ecNumber evidence="1">3.4.25.1</ecNumber>
    </submittedName>
</protein>
<gene>
    <name evidence="1" type="primary">PRE7</name>
    <name evidence="1" type="ORF">EV182_002743</name>
</gene>
<dbReference type="EMBL" id="JAMZIH010005749">
    <property type="protein sequence ID" value="KAJ1674702.1"/>
    <property type="molecule type" value="Genomic_DNA"/>
</dbReference>
<dbReference type="Proteomes" id="UP001145114">
    <property type="component" value="Unassembled WGS sequence"/>
</dbReference>
<keyword evidence="1" id="KW-0378">Hydrolase</keyword>
<keyword evidence="2" id="KW-1185">Reference proteome</keyword>
<dbReference type="EC" id="3.4.25.1" evidence="1"/>
<organism evidence="1 2">
    <name type="scientific">Spiromyces aspiralis</name>
    <dbReference type="NCBI Taxonomy" id="68401"/>
    <lineage>
        <taxon>Eukaryota</taxon>
        <taxon>Fungi</taxon>
        <taxon>Fungi incertae sedis</taxon>
        <taxon>Zoopagomycota</taxon>
        <taxon>Kickxellomycotina</taxon>
        <taxon>Kickxellomycetes</taxon>
        <taxon>Kickxellales</taxon>
        <taxon>Kickxellaceae</taxon>
        <taxon>Spiromyces</taxon>
    </lineage>
</organism>
<evidence type="ECO:0000313" key="2">
    <source>
        <dbReference type="Proteomes" id="UP001145114"/>
    </source>
</evidence>
<keyword evidence="1" id="KW-0647">Proteasome</keyword>
<reference evidence="1" key="1">
    <citation type="submission" date="2022-06" db="EMBL/GenBank/DDBJ databases">
        <title>Phylogenomic reconstructions and comparative analyses of Kickxellomycotina fungi.</title>
        <authorList>
            <person name="Reynolds N.K."/>
            <person name="Stajich J.E."/>
            <person name="Barry K."/>
            <person name="Grigoriev I.V."/>
            <person name="Crous P."/>
            <person name="Smith M.E."/>
        </authorList>
    </citation>
    <scope>NUCLEOTIDE SEQUENCE</scope>
    <source>
        <strain evidence="1">RSA 2271</strain>
    </source>
</reference>
<evidence type="ECO:0000313" key="1">
    <source>
        <dbReference type="EMBL" id="KAJ1674702.1"/>
    </source>
</evidence>
<sequence length="244" mass="27566">MHFTNDVLTTQPFGSTNESGMIQHHNQWDPYVDNGGSTLAIAGKDFVVIASDTRQSDGYSINTRYDPKAFKLSNNTVLATTGYRADCNSMLKNVEYRIWKYEHDHGKMMSVEATAQMLSIMMYHRRFFIYYVFPILAGIDQDGKGAVYSYDPVGNVERVQFQAYGSSAALLQPLLDDQLGFKNRADMTAEEKKQTLPSLEKARSLVIDVFTGATERDIYTGDNLQIFIVTKDGVQLEEIPLKRD</sequence>
<name>A0ACC1HET1_9FUNG</name>
<comment type="caution">
    <text evidence="1">The sequence shown here is derived from an EMBL/GenBank/DDBJ whole genome shotgun (WGS) entry which is preliminary data.</text>
</comment>
<accession>A0ACC1HET1</accession>